<evidence type="ECO:0000256" key="1">
    <source>
        <dbReference type="SAM" id="MobiDB-lite"/>
    </source>
</evidence>
<feature type="region of interest" description="Disordered" evidence="1">
    <location>
        <begin position="212"/>
        <end position="254"/>
    </location>
</feature>
<evidence type="ECO:0000313" key="3">
    <source>
        <dbReference type="Proteomes" id="UP000566819"/>
    </source>
</evidence>
<comment type="caution">
    <text evidence="2">The sequence shown here is derived from an EMBL/GenBank/DDBJ whole genome shotgun (WGS) entry which is preliminary data.</text>
</comment>
<evidence type="ECO:0000313" key="2">
    <source>
        <dbReference type="EMBL" id="KAF4637868.1"/>
    </source>
</evidence>
<sequence length="329" mass="37895">MEKGRKELQTQRRHVYKQRQKLISAELANYRRTQLRFYFDRVVRHIVPKRDRLSRTLTLSAPLRSEEGISALRDLIALRTNDSRVAYQEVLRPIEGRCLVPTCGKVIEDIKNVRGRWKHVYRCSKVYYEKHATACAGYYIGCLAKTWLPAAKRLQHYPERPSWQEHISEYIPDYIASLPSKDPIPYPHLLCPVVLHSEADLWHHFGDIHSTHKPNIGKKRRRQREDSENKRAEMDSKAPSGRKSAPKDRSKDPFDYKFMNMSTIDFNPSSADTLKIEGVDSSSLLCGSTSDDNVWDKHDDRQSTDTSLSSLSDDHLEAFPQTGGGCDSP</sequence>
<feature type="compositionally biased region" description="Basic residues" evidence="1">
    <location>
        <begin position="212"/>
        <end position="222"/>
    </location>
</feature>
<feature type="region of interest" description="Disordered" evidence="1">
    <location>
        <begin position="290"/>
        <end position="329"/>
    </location>
</feature>
<dbReference type="Proteomes" id="UP000566819">
    <property type="component" value="Unassembled WGS sequence"/>
</dbReference>
<reference evidence="2 3" key="1">
    <citation type="submission" date="2020-03" db="EMBL/GenBank/DDBJ databases">
        <title>Draft Genome Sequence of Cudoniella acicularis.</title>
        <authorList>
            <person name="Buettner E."/>
            <person name="Kellner H."/>
        </authorList>
    </citation>
    <scope>NUCLEOTIDE SEQUENCE [LARGE SCALE GENOMIC DNA]</scope>
    <source>
        <strain evidence="2 3">DSM 108380</strain>
    </source>
</reference>
<proteinExistence type="predicted"/>
<gene>
    <name evidence="2" type="ORF">G7Y89_g201</name>
</gene>
<feature type="compositionally biased region" description="Basic and acidic residues" evidence="1">
    <location>
        <begin position="294"/>
        <end position="303"/>
    </location>
</feature>
<organism evidence="2 3">
    <name type="scientific">Cudoniella acicularis</name>
    <dbReference type="NCBI Taxonomy" id="354080"/>
    <lineage>
        <taxon>Eukaryota</taxon>
        <taxon>Fungi</taxon>
        <taxon>Dikarya</taxon>
        <taxon>Ascomycota</taxon>
        <taxon>Pezizomycotina</taxon>
        <taxon>Leotiomycetes</taxon>
        <taxon>Helotiales</taxon>
        <taxon>Tricladiaceae</taxon>
        <taxon>Cudoniella</taxon>
    </lineage>
</organism>
<accession>A0A8H4RYF7</accession>
<dbReference type="EMBL" id="JAAMPI010000007">
    <property type="protein sequence ID" value="KAF4637868.1"/>
    <property type="molecule type" value="Genomic_DNA"/>
</dbReference>
<feature type="compositionally biased region" description="Basic and acidic residues" evidence="1">
    <location>
        <begin position="223"/>
        <end position="236"/>
    </location>
</feature>
<name>A0A8H4RYF7_9HELO</name>
<dbReference type="AlphaFoldDB" id="A0A8H4RYF7"/>
<keyword evidence="3" id="KW-1185">Reference proteome</keyword>
<feature type="compositionally biased region" description="Basic and acidic residues" evidence="1">
    <location>
        <begin position="245"/>
        <end position="254"/>
    </location>
</feature>
<dbReference type="OrthoDB" id="4357582at2759"/>
<protein>
    <submittedName>
        <fullName evidence="2">Uncharacterized protein</fullName>
    </submittedName>
</protein>